<evidence type="ECO:0000259" key="8">
    <source>
        <dbReference type="Pfam" id="PF14322"/>
    </source>
</evidence>
<dbReference type="OrthoDB" id="727588at2"/>
<evidence type="ECO:0000256" key="1">
    <source>
        <dbReference type="ARBA" id="ARBA00004442"/>
    </source>
</evidence>
<comment type="similarity">
    <text evidence="2">Belongs to the SusD family.</text>
</comment>
<dbReference type="Gene3D" id="1.25.40.390">
    <property type="match status" value="1"/>
</dbReference>
<dbReference type="GeneID" id="26158778"/>
<evidence type="ECO:0000256" key="3">
    <source>
        <dbReference type="ARBA" id="ARBA00022729"/>
    </source>
</evidence>
<keyword evidence="14" id="KW-1185">Reference proteome</keyword>
<feature type="signal peptide" evidence="6">
    <location>
        <begin position="1"/>
        <end position="21"/>
    </location>
</feature>
<dbReference type="InterPro" id="IPR011990">
    <property type="entry name" value="TPR-like_helical_dom_sf"/>
</dbReference>
<dbReference type="EMBL" id="QRQM01000009">
    <property type="protein sequence ID" value="RHN07330.1"/>
    <property type="molecule type" value="Genomic_DNA"/>
</dbReference>
<reference evidence="12 13" key="1">
    <citation type="submission" date="2018-08" db="EMBL/GenBank/DDBJ databases">
        <title>A genome reference for cultivated species of the human gut microbiota.</title>
        <authorList>
            <person name="Zou Y."/>
            <person name="Xue W."/>
            <person name="Luo G."/>
        </authorList>
    </citation>
    <scope>NUCLEOTIDE SEQUENCE [LARGE SCALE GENOMIC DNA]</scope>
    <source>
        <strain evidence="10 13">AF31-23</strain>
        <strain evidence="9 12">AF36-16BH</strain>
    </source>
</reference>
<dbReference type="GO" id="GO:0009279">
    <property type="term" value="C:cell outer membrane"/>
    <property type="evidence" value="ECO:0007669"/>
    <property type="project" value="UniProtKB-SubCell"/>
</dbReference>
<dbReference type="Pfam" id="PF14322">
    <property type="entry name" value="SusD-like_3"/>
    <property type="match status" value="1"/>
</dbReference>
<evidence type="ECO:0000256" key="2">
    <source>
        <dbReference type="ARBA" id="ARBA00006275"/>
    </source>
</evidence>
<dbReference type="AlphaFoldDB" id="A0A3E4KS84"/>
<evidence type="ECO:0000313" key="10">
    <source>
        <dbReference type="EMBL" id="RHN07330.1"/>
    </source>
</evidence>
<feature type="domain" description="RagB/SusD" evidence="7">
    <location>
        <begin position="365"/>
        <end position="525"/>
    </location>
</feature>
<evidence type="ECO:0000313" key="9">
    <source>
        <dbReference type="EMBL" id="RHL96524.1"/>
    </source>
</evidence>
<evidence type="ECO:0000313" key="12">
    <source>
        <dbReference type="Proteomes" id="UP000285013"/>
    </source>
</evidence>
<reference evidence="11 14" key="2">
    <citation type="journal article" date="2019" name="Science, e1252229">
        <title>Invertible promoters mediate bacterial phase variation, antibiotic resistance, and host adaptation in the gut.</title>
        <authorList>
            <person name="Jiang X."/>
            <person name="Hall A.B."/>
            <person name="Arthur T.D."/>
            <person name="Plichta D.R."/>
            <person name="Covington C.T."/>
            <person name="Poyet M."/>
            <person name="Crothers J."/>
            <person name="Moses P.L."/>
            <person name="Tolonen A.C."/>
            <person name="Vlamakis H."/>
            <person name="Alm E.J."/>
            <person name="Xavier R.J."/>
        </authorList>
    </citation>
    <scope>NUCLEOTIDE SEQUENCE [LARGE SCALE GENOMIC DNA]</scope>
    <source>
        <strain evidence="14">bf_0095</strain>
        <strain evidence="11">Bf_0095</strain>
    </source>
</reference>
<dbReference type="CDD" id="cd08977">
    <property type="entry name" value="SusD"/>
    <property type="match status" value="1"/>
</dbReference>
<organism evidence="10 13">
    <name type="scientific">Bacteroides intestinalis</name>
    <dbReference type="NCBI Taxonomy" id="329854"/>
    <lineage>
        <taxon>Bacteria</taxon>
        <taxon>Pseudomonadati</taxon>
        <taxon>Bacteroidota</taxon>
        <taxon>Bacteroidia</taxon>
        <taxon>Bacteroidales</taxon>
        <taxon>Bacteroidaceae</taxon>
        <taxon>Bacteroides</taxon>
    </lineage>
</organism>
<evidence type="ECO:0000256" key="6">
    <source>
        <dbReference type="SAM" id="SignalP"/>
    </source>
</evidence>
<evidence type="ECO:0000256" key="4">
    <source>
        <dbReference type="ARBA" id="ARBA00023136"/>
    </source>
</evidence>
<evidence type="ECO:0000313" key="14">
    <source>
        <dbReference type="Proteomes" id="UP000291191"/>
    </source>
</evidence>
<dbReference type="EMBL" id="QRPE01000001">
    <property type="protein sequence ID" value="RHL96524.1"/>
    <property type="molecule type" value="Genomic_DNA"/>
</dbReference>
<dbReference type="InterPro" id="IPR012944">
    <property type="entry name" value="SusD_RagB_dom"/>
</dbReference>
<dbReference type="RefSeq" id="WP_007661470.1">
    <property type="nucleotide sequence ID" value="NZ_CABMMK010000003.1"/>
</dbReference>
<gene>
    <name evidence="10" type="ORF">DWZ32_09550</name>
    <name evidence="9" type="ORF">DWZ95_00390</name>
    <name evidence="11" type="ORF">EAJ06_10245</name>
</gene>
<comment type="subcellular location">
    <subcellularLocation>
        <location evidence="1">Cell outer membrane</location>
    </subcellularLocation>
</comment>
<proteinExistence type="inferred from homology"/>
<name>A0A3E4KS84_9BACE</name>
<dbReference type="Proteomes" id="UP000286003">
    <property type="component" value="Unassembled WGS sequence"/>
</dbReference>
<keyword evidence="5" id="KW-0998">Cell outer membrane</keyword>
<dbReference type="Pfam" id="PF07980">
    <property type="entry name" value="SusD_RagB"/>
    <property type="match status" value="1"/>
</dbReference>
<evidence type="ECO:0000313" key="11">
    <source>
        <dbReference type="EMBL" id="RYT80496.1"/>
    </source>
</evidence>
<protein>
    <submittedName>
        <fullName evidence="10">RagB/SusD family nutrient uptake outer membrane protein</fullName>
    </submittedName>
</protein>
<evidence type="ECO:0000259" key="7">
    <source>
        <dbReference type="Pfam" id="PF07980"/>
    </source>
</evidence>
<keyword evidence="3 6" id="KW-0732">Signal</keyword>
<comment type="caution">
    <text evidence="10">The sequence shown here is derived from an EMBL/GenBank/DDBJ whole genome shotgun (WGS) entry which is preliminary data.</text>
</comment>
<dbReference type="SUPFAM" id="SSF48452">
    <property type="entry name" value="TPR-like"/>
    <property type="match status" value="1"/>
</dbReference>
<evidence type="ECO:0000256" key="5">
    <source>
        <dbReference type="ARBA" id="ARBA00023237"/>
    </source>
</evidence>
<dbReference type="EMBL" id="RCXO01000011">
    <property type="protein sequence ID" value="RYT80496.1"/>
    <property type="molecule type" value="Genomic_DNA"/>
</dbReference>
<accession>A0A3E4KS84</accession>
<evidence type="ECO:0000313" key="13">
    <source>
        <dbReference type="Proteomes" id="UP000286003"/>
    </source>
</evidence>
<dbReference type="PROSITE" id="PS51257">
    <property type="entry name" value="PROKAR_LIPOPROTEIN"/>
    <property type="match status" value="1"/>
</dbReference>
<feature type="domain" description="SusD-like N-terminal" evidence="8">
    <location>
        <begin position="26"/>
        <end position="222"/>
    </location>
</feature>
<dbReference type="InterPro" id="IPR033985">
    <property type="entry name" value="SusD-like_N"/>
</dbReference>
<dbReference type="Proteomes" id="UP000285013">
    <property type="component" value="Unassembled WGS sequence"/>
</dbReference>
<feature type="chain" id="PRO_5044592902" evidence="6">
    <location>
        <begin position="22"/>
        <end position="526"/>
    </location>
</feature>
<dbReference type="Proteomes" id="UP000291191">
    <property type="component" value="Unassembled WGS sequence"/>
</dbReference>
<keyword evidence="4" id="KW-0472">Membrane</keyword>
<sequence length="526" mass="60061">MKSINNIFKKVCILAIVTSMAGCDMLDTKPYDFVAPETFYKNETDCTMALAGVYWTMAAEHVYGNRYSCMLSNIDDLSYYYRQNQTSAVVANSHNTGNTDLWYTWESLYSGINNANVLLDNIDGASISDEKVRARIKGEAKFLRAYYHFLLVQGWYEVPIRKETVKDITVSSLEATPHAEALDWIIQEMEDCLDMVDDSNYDASPSHVKKTVVEGILARVCLWRAGEPSKGGKPYYEKAAKYAKAVYDSKKHKLNPDVYAMWKALASDQYETTYNESMWEVEFVGTRDDGSYTESRIGNVIGNLQENSAGTGAGYTYAFYAGSLILWDLYDAKDARRDLAMAPYKLNNKDVQVAWKDNQIVDRRCGKYRREWESSSPKHKNYTQENYCLLRYADVLLMLAEAENEANQGPTALAYTCINEVRKRAGIDEVKDLSYGDFQKLIRDERGRELCFESLRKYDLVRWGIYYKAIKEDLGAAVNDARWSTANNAKGAAQYVSNTTEKNQFLPIPTKELGVNTKLEQNKYWK</sequence>